<accession>A0AAE3EDN5</accession>
<reference evidence="2" key="1">
    <citation type="submission" date="2021-10" db="EMBL/GenBank/DDBJ databases">
        <title>Anaerobic single-cell dispensing facilitates the cultivation of human gut bacteria.</title>
        <authorList>
            <person name="Afrizal A."/>
        </authorList>
    </citation>
    <scope>NUCLEOTIDE SEQUENCE</scope>
    <source>
        <strain evidence="2">CLA-AA-H215</strain>
    </source>
</reference>
<feature type="signal peptide" evidence="1">
    <location>
        <begin position="1"/>
        <end position="28"/>
    </location>
</feature>
<organism evidence="2 3">
    <name type="scientific">Hominifimenecus microfluidus</name>
    <dbReference type="NCBI Taxonomy" id="2885348"/>
    <lineage>
        <taxon>Bacteria</taxon>
        <taxon>Bacillati</taxon>
        <taxon>Bacillota</taxon>
        <taxon>Clostridia</taxon>
        <taxon>Lachnospirales</taxon>
        <taxon>Lachnospiraceae</taxon>
        <taxon>Hominifimenecus</taxon>
    </lineage>
</organism>
<dbReference type="EMBL" id="JAJEQR010000047">
    <property type="protein sequence ID" value="MCC2232025.1"/>
    <property type="molecule type" value="Genomic_DNA"/>
</dbReference>
<evidence type="ECO:0000313" key="2">
    <source>
        <dbReference type="EMBL" id="MCC2232025.1"/>
    </source>
</evidence>
<dbReference type="Proteomes" id="UP001198182">
    <property type="component" value="Unassembled WGS sequence"/>
</dbReference>
<keyword evidence="1" id="KW-0732">Signal</keyword>
<protein>
    <recommendedName>
        <fullName evidence="4">DUF4347 domain-containing protein</fullName>
    </recommendedName>
</protein>
<dbReference type="RefSeq" id="WP_308454511.1">
    <property type="nucleotide sequence ID" value="NZ_JAJEQR010000047.1"/>
</dbReference>
<gene>
    <name evidence="2" type="ORF">LKD81_13640</name>
</gene>
<feature type="chain" id="PRO_5042055696" description="DUF4347 domain-containing protein" evidence="1">
    <location>
        <begin position="29"/>
        <end position="217"/>
    </location>
</feature>
<proteinExistence type="predicted"/>
<dbReference type="AlphaFoldDB" id="A0AAE3EDN5"/>
<evidence type="ECO:0008006" key="4">
    <source>
        <dbReference type="Google" id="ProtNLM"/>
    </source>
</evidence>
<sequence>MNKRLKNSVLCLLFAICLLFSYCQNTYAAGSVAKVYYFTVGENCLGPGTSSYIVSKLSGMEYSASRYANSSKSTILSAFGNSKVVHILAHGAPGRFVIGDTGTSISYSDINSKYSSLSGLKFVFLESCLIASNSNMQNTLKNLGVSSSLAFKESVFAGSDSDGIHYYAKRVYYHLSYGHTTSYSALKAKVETGEAHDNHFYGSDSYSIYGIDTKLIG</sequence>
<evidence type="ECO:0000313" key="3">
    <source>
        <dbReference type="Proteomes" id="UP001198182"/>
    </source>
</evidence>
<name>A0AAE3EDN5_9FIRM</name>
<comment type="caution">
    <text evidence="2">The sequence shown here is derived from an EMBL/GenBank/DDBJ whole genome shotgun (WGS) entry which is preliminary data.</text>
</comment>
<keyword evidence="3" id="KW-1185">Reference proteome</keyword>
<evidence type="ECO:0000256" key="1">
    <source>
        <dbReference type="SAM" id="SignalP"/>
    </source>
</evidence>